<dbReference type="Proteomes" id="UP000799118">
    <property type="component" value="Unassembled WGS sequence"/>
</dbReference>
<reference evidence="2" key="1">
    <citation type="journal article" date="2019" name="Environ. Microbiol.">
        <title>Fungal ecological strategies reflected in gene transcription - a case study of two litter decomposers.</title>
        <authorList>
            <person name="Barbi F."/>
            <person name="Kohler A."/>
            <person name="Barry K."/>
            <person name="Baskaran P."/>
            <person name="Daum C."/>
            <person name="Fauchery L."/>
            <person name="Ihrmark K."/>
            <person name="Kuo A."/>
            <person name="LaButti K."/>
            <person name="Lipzen A."/>
            <person name="Morin E."/>
            <person name="Grigoriev I.V."/>
            <person name="Henrissat B."/>
            <person name="Lindahl B."/>
            <person name="Martin F."/>
        </authorList>
    </citation>
    <scope>NUCLEOTIDE SEQUENCE</scope>
    <source>
        <strain evidence="2">JB14</strain>
    </source>
</reference>
<feature type="compositionally biased region" description="Pro residues" evidence="1">
    <location>
        <begin position="29"/>
        <end position="41"/>
    </location>
</feature>
<sequence length="361" mass="38692">MPGSSFDILPEELTEQILSLCVTAPLESPPPRPMWLPPPTSPSQSVPTGHRRRSSAVRTRLAPLLVSKKFNRISTPHYYSTVHITSPEQAAAFLRTLEVQLHPVGLYVRRFVSSSVIPTLGAVLQHCNDIRDIDICLDSGPAPSSGVDSVTEEFCNALDGLEGVRHISLRKASNAYLTLPRIRYILTRLAVTVEKWTYLESATVAFRMSDDNPQTLLALAYPSILQGHPPSVPTAAPLTVSLPGTHSPLASNPSLQKIILGDQRTGVMISGLFMNEAKKHTRLAELIKAGTPIVRMRAQTLGNFGNIANTPAAGVAAATSPSTTRCTASSGCGKVESDHVPVPVLSRSNSISSSSSSFSAF</sequence>
<name>A0A6A4HZC2_9AGAR</name>
<dbReference type="OrthoDB" id="2786563at2759"/>
<proteinExistence type="predicted"/>
<gene>
    <name evidence="2" type="ORF">BT96DRAFT_918072</name>
</gene>
<evidence type="ECO:0000313" key="2">
    <source>
        <dbReference type="EMBL" id="KAE9402548.1"/>
    </source>
</evidence>
<accession>A0A6A4HZC2</accession>
<protein>
    <submittedName>
        <fullName evidence="2">Uncharacterized protein</fullName>
    </submittedName>
</protein>
<dbReference type="EMBL" id="ML769433">
    <property type="protein sequence ID" value="KAE9402548.1"/>
    <property type="molecule type" value="Genomic_DNA"/>
</dbReference>
<dbReference type="AlphaFoldDB" id="A0A6A4HZC2"/>
<evidence type="ECO:0000256" key="1">
    <source>
        <dbReference type="SAM" id="MobiDB-lite"/>
    </source>
</evidence>
<organism evidence="2 3">
    <name type="scientific">Gymnopus androsaceus JB14</name>
    <dbReference type="NCBI Taxonomy" id="1447944"/>
    <lineage>
        <taxon>Eukaryota</taxon>
        <taxon>Fungi</taxon>
        <taxon>Dikarya</taxon>
        <taxon>Basidiomycota</taxon>
        <taxon>Agaricomycotina</taxon>
        <taxon>Agaricomycetes</taxon>
        <taxon>Agaricomycetidae</taxon>
        <taxon>Agaricales</taxon>
        <taxon>Marasmiineae</taxon>
        <taxon>Omphalotaceae</taxon>
        <taxon>Gymnopus</taxon>
    </lineage>
</organism>
<keyword evidence="3" id="KW-1185">Reference proteome</keyword>
<evidence type="ECO:0000313" key="3">
    <source>
        <dbReference type="Proteomes" id="UP000799118"/>
    </source>
</evidence>
<feature type="region of interest" description="Disordered" evidence="1">
    <location>
        <begin position="29"/>
        <end position="55"/>
    </location>
</feature>